<proteinExistence type="predicted"/>
<evidence type="ECO:0000313" key="1">
    <source>
        <dbReference type="EMBL" id="SDC10730.1"/>
    </source>
</evidence>
<name>A0A1G6IWD6_9ACTN</name>
<gene>
    <name evidence="1" type="ORF">SAMN04487824_10390</name>
</gene>
<accession>A0A1G6IWD6</accession>
<dbReference type="RefSeq" id="WP_256324461.1">
    <property type="nucleotide sequence ID" value="NZ_FMZL01000003.1"/>
</dbReference>
<reference evidence="2" key="1">
    <citation type="submission" date="2016-10" db="EMBL/GenBank/DDBJ databases">
        <authorList>
            <person name="Varghese N."/>
            <person name="Submissions S."/>
        </authorList>
    </citation>
    <scope>NUCLEOTIDE SEQUENCE [LARGE SCALE GENOMIC DNA]</scope>
    <source>
        <strain evidence="2">DSM 22619</strain>
    </source>
</reference>
<dbReference type="AlphaFoldDB" id="A0A1G6IWD6"/>
<keyword evidence="2" id="KW-1185">Reference proteome</keyword>
<protein>
    <submittedName>
        <fullName evidence="1">Uncharacterized protein</fullName>
    </submittedName>
</protein>
<evidence type="ECO:0000313" key="2">
    <source>
        <dbReference type="Proteomes" id="UP000198528"/>
    </source>
</evidence>
<sequence length="89" mass="9860">MRFYTKIALNSGEDDSFGCARVADGRVINFIVVEKNAVIKFDKHVVSRVFSPDELERLNGYMVKYRKYGIEELLDSGLAGVGVSSAPAE</sequence>
<dbReference type="EMBL" id="FMZL01000003">
    <property type="protein sequence ID" value="SDC10730.1"/>
    <property type="molecule type" value="Genomic_DNA"/>
</dbReference>
<organism evidence="1 2">
    <name type="scientific">Parafannyhessea umbonata</name>
    <dbReference type="NCBI Taxonomy" id="604330"/>
    <lineage>
        <taxon>Bacteria</taxon>
        <taxon>Bacillati</taxon>
        <taxon>Actinomycetota</taxon>
        <taxon>Coriobacteriia</taxon>
        <taxon>Coriobacteriales</taxon>
        <taxon>Atopobiaceae</taxon>
        <taxon>Parafannyhessea</taxon>
    </lineage>
</organism>
<dbReference type="Proteomes" id="UP000198528">
    <property type="component" value="Unassembled WGS sequence"/>
</dbReference>